<dbReference type="Proteomes" id="UP001295444">
    <property type="component" value="Chromosome 05"/>
</dbReference>
<feature type="non-terminal residue" evidence="1">
    <location>
        <position position="1"/>
    </location>
</feature>
<name>A0AAD1S9E8_PELCU</name>
<proteinExistence type="predicted"/>
<sequence length="102" mass="11934">LWEIHIMHRSQHTVQATLCLLDDSKKLPLVFTEKNKVLFKVGNVSEKTHDIFILHQDQSNRFSFHCSEDINSKCLCVKSKEVILDRPSQTTEHLFDMELHCV</sequence>
<dbReference type="EMBL" id="OW240916">
    <property type="protein sequence ID" value="CAH2294013.1"/>
    <property type="molecule type" value="Genomic_DNA"/>
</dbReference>
<protein>
    <submittedName>
        <fullName evidence="1">Uncharacterized protein</fullName>
    </submittedName>
</protein>
<gene>
    <name evidence="1" type="ORF">PECUL_23A062612</name>
</gene>
<evidence type="ECO:0000313" key="2">
    <source>
        <dbReference type="Proteomes" id="UP001295444"/>
    </source>
</evidence>
<organism evidence="1 2">
    <name type="scientific">Pelobates cultripes</name>
    <name type="common">Western spadefoot toad</name>
    <dbReference type="NCBI Taxonomy" id="61616"/>
    <lineage>
        <taxon>Eukaryota</taxon>
        <taxon>Metazoa</taxon>
        <taxon>Chordata</taxon>
        <taxon>Craniata</taxon>
        <taxon>Vertebrata</taxon>
        <taxon>Euteleostomi</taxon>
        <taxon>Amphibia</taxon>
        <taxon>Batrachia</taxon>
        <taxon>Anura</taxon>
        <taxon>Pelobatoidea</taxon>
        <taxon>Pelobatidae</taxon>
        <taxon>Pelobates</taxon>
    </lineage>
</organism>
<evidence type="ECO:0000313" key="1">
    <source>
        <dbReference type="EMBL" id="CAH2294013.1"/>
    </source>
</evidence>
<keyword evidence="2" id="KW-1185">Reference proteome</keyword>
<dbReference type="AlphaFoldDB" id="A0AAD1S9E8"/>
<reference evidence="1" key="1">
    <citation type="submission" date="2022-03" db="EMBL/GenBank/DDBJ databases">
        <authorList>
            <person name="Alioto T."/>
            <person name="Alioto T."/>
            <person name="Gomez Garrido J."/>
        </authorList>
    </citation>
    <scope>NUCLEOTIDE SEQUENCE</scope>
</reference>
<accession>A0AAD1S9E8</accession>